<evidence type="ECO:0000313" key="10">
    <source>
        <dbReference type="EMBL" id="GMM57304.1"/>
    </source>
</evidence>
<dbReference type="SUPFAM" id="SSF158573">
    <property type="entry name" value="GINS helical bundle-like"/>
    <property type="match status" value="1"/>
</dbReference>
<sequence length="306" mass="34385">MDVDIEDILAELDRDTTAVNRSDPRSDAATDAGTVVNSSFPQEQALKGRGSGAVATASSQEDYGRLVAHWRNERCAPELLQYPHALMGRTLARIQAQMEHLEMLSMDFMEGNGSEQSGGNGSSGSRPVNNNRMLPLLCMEAELERIKFVVRSYVRCRLAKIDRYSLYLRQVGEQVDDDGFSPLDAQLSRDELVYFRRHAEITLKLFNDTILKHLPPDLQAINDTEGAFNMVDEPDWAKFVFVKVTGPPDGRLDADHQLTRGQDGEYFYQTTIHELDEDIDLSIGSIYVLRYNVIKELLADGKVVLV</sequence>
<accession>A0AAV5S3P8</accession>
<dbReference type="Proteomes" id="UP001377567">
    <property type="component" value="Unassembled WGS sequence"/>
</dbReference>
<feature type="domain" description="DNA replication complex GINS protein SLD5 C-terminal" evidence="9">
    <location>
        <begin position="234"/>
        <end position="306"/>
    </location>
</feature>
<name>A0AAV5S3P8_MAUHU</name>
<dbReference type="InterPro" id="IPR036224">
    <property type="entry name" value="GINS_bundle-like_dom_sf"/>
</dbReference>
<dbReference type="EMBL" id="BTGD01000011">
    <property type="protein sequence ID" value="GMM57304.1"/>
    <property type="molecule type" value="Genomic_DNA"/>
</dbReference>
<dbReference type="Pfam" id="PF05916">
    <property type="entry name" value="Sld5"/>
    <property type="match status" value="1"/>
</dbReference>
<dbReference type="PANTHER" id="PTHR21206:SF0">
    <property type="entry name" value="DNA REPLICATION COMPLEX GINS PROTEIN SLD5"/>
    <property type="match status" value="1"/>
</dbReference>
<evidence type="ECO:0000256" key="1">
    <source>
        <dbReference type="ARBA" id="ARBA00004123"/>
    </source>
</evidence>
<evidence type="ECO:0000256" key="4">
    <source>
        <dbReference type="ARBA" id="ARBA00022705"/>
    </source>
</evidence>
<evidence type="ECO:0000256" key="2">
    <source>
        <dbReference type="ARBA" id="ARBA00008187"/>
    </source>
</evidence>
<keyword evidence="5 6" id="KW-0539">Nucleus</keyword>
<dbReference type="GO" id="GO:0000727">
    <property type="term" value="P:double-strand break repair via break-induced replication"/>
    <property type="evidence" value="ECO:0007669"/>
    <property type="project" value="TreeGrafter"/>
</dbReference>
<dbReference type="AlphaFoldDB" id="A0AAV5S3P8"/>
<feature type="region of interest" description="Disordered" evidence="7">
    <location>
        <begin position="109"/>
        <end position="128"/>
    </location>
</feature>
<dbReference type="FunFam" id="1.20.58.1030:FF:000009">
    <property type="entry name" value="DNA replication complex GINS protein SLD5"/>
    <property type="match status" value="1"/>
</dbReference>
<dbReference type="PANTHER" id="PTHR21206">
    <property type="entry name" value="SLD5 PROTEIN"/>
    <property type="match status" value="1"/>
</dbReference>
<keyword evidence="11" id="KW-1185">Reference proteome</keyword>
<dbReference type="SUPFAM" id="SSF160059">
    <property type="entry name" value="PriA/YqbF domain"/>
    <property type="match status" value="1"/>
</dbReference>
<comment type="function">
    <text evidence="6">The GINS complex plays an essential role in the initiation of DNA replication.</text>
</comment>
<dbReference type="PIRSF" id="PIRSF007764">
    <property type="entry name" value="Sld5"/>
    <property type="match status" value="1"/>
</dbReference>
<keyword evidence="4 6" id="KW-0235">DNA replication</keyword>
<evidence type="ECO:0000256" key="6">
    <source>
        <dbReference type="PIRNR" id="PIRNR007764"/>
    </source>
</evidence>
<evidence type="ECO:0000259" key="9">
    <source>
        <dbReference type="Pfam" id="PF16922"/>
    </source>
</evidence>
<comment type="caution">
    <text evidence="10">The sequence shown here is derived from an EMBL/GenBank/DDBJ whole genome shotgun (WGS) entry which is preliminary data.</text>
</comment>
<reference evidence="10 11" key="1">
    <citation type="journal article" date="2023" name="Elife">
        <title>Identification of key yeast species and microbe-microbe interactions impacting larval growth of Drosophila in the wild.</title>
        <authorList>
            <person name="Mure A."/>
            <person name="Sugiura Y."/>
            <person name="Maeda R."/>
            <person name="Honda K."/>
            <person name="Sakurai N."/>
            <person name="Takahashi Y."/>
            <person name="Watada M."/>
            <person name="Katoh T."/>
            <person name="Gotoh A."/>
            <person name="Gotoh Y."/>
            <person name="Taniguchi I."/>
            <person name="Nakamura K."/>
            <person name="Hayashi T."/>
            <person name="Katayama T."/>
            <person name="Uemura T."/>
            <person name="Hattori Y."/>
        </authorList>
    </citation>
    <scope>NUCLEOTIDE SEQUENCE [LARGE SCALE GENOMIC DNA]</scope>
    <source>
        <strain evidence="10 11">KH-74</strain>
    </source>
</reference>
<dbReference type="CDD" id="cd11711">
    <property type="entry name" value="GINS_A_Sld5"/>
    <property type="match status" value="1"/>
</dbReference>
<dbReference type="GO" id="GO:0000811">
    <property type="term" value="C:GINS complex"/>
    <property type="evidence" value="ECO:0007669"/>
    <property type="project" value="UniProtKB-UniRule"/>
</dbReference>
<dbReference type="GO" id="GO:0006261">
    <property type="term" value="P:DNA-templated DNA replication"/>
    <property type="evidence" value="ECO:0007669"/>
    <property type="project" value="InterPro"/>
</dbReference>
<evidence type="ECO:0000259" key="8">
    <source>
        <dbReference type="Pfam" id="PF05916"/>
    </source>
</evidence>
<dbReference type="InterPro" id="IPR008591">
    <property type="entry name" value="GINS_Sld5"/>
</dbReference>
<evidence type="ECO:0000313" key="11">
    <source>
        <dbReference type="Proteomes" id="UP001377567"/>
    </source>
</evidence>
<comment type="similarity">
    <text evidence="2 6">Belongs to the GINS4/SLD5 family.</text>
</comment>
<protein>
    <recommendedName>
        <fullName evidence="3 6">DNA replication complex GINS protein SLD5</fullName>
    </recommendedName>
</protein>
<dbReference type="Gene3D" id="1.20.58.1030">
    <property type="match status" value="1"/>
</dbReference>
<dbReference type="InterPro" id="IPR031633">
    <property type="entry name" value="SLD5_C"/>
</dbReference>
<comment type="subcellular location">
    <subcellularLocation>
        <location evidence="1 6">Nucleus</location>
    </subcellularLocation>
</comment>
<feature type="domain" description="GINS subunit" evidence="8">
    <location>
        <begin position="130"/>
        <end position="208"/>
    </location>
</feature>
<dbReference type="Pfam" id="PF16922">
    <property type="entry name" value="SLD5_C"/>
    <property type="match status" value="1"/>
</dbReference>
<evidence type="ECO:0000256" key="7">
    <source>
        <dbReference type="SAM" id="MobiDB-lite"/>
    </source>
</evidence>
<evidence type="ECO:0000256" key="5">
    <source>
        <dbReference type="ARBA" id="ARBA00023242"/>
    </source>
</evidence>
<organism evidence="10 11">
    <name type="scientific">Maudiozyma humilis</name>
    <name type="common">Sour dough yeast</name>
    <name type="synonym">Kazachstania humilis</name>
    <dbReference type="NCBI Taxonomy" id="51915"/>
    <lineage>
        <taxon>Eukaryota</taxon>
        <taxon>Fungi</taxon>
        <taxon>Dikarya</taxon>
        <taxon>Ascomycota</taxon>
        <taxon>Saccharomycotina</taxon>
        <taxon>Saccharomycetes</taxon>
        <taxon>Saccharomycetales</taxon>
        <taxon>Saccharomycetaceae</taxon>
        <taxon>Maudiozyma</taxon>
    </lineage>
</organism>
<evidence type="ECO:0000256" key="3">
    <source>
        <dbReference type="ARBA" id="ARBA00014804"/>
    </source>
</evidence>
<dbReference type="InterPro" id="IPR038749">
    <property type="entry name" value="Sld5_GINS_A"/>
</dbReference>
<proteinExistence type="inferred from homology"/>
<gene>
    <name evidence="10" type="ORF">DAKH74_039200</name>
</gene>
<dbReference type="Gene3D" id="3.40.5.60">
    <property type="match status" value="1"/>
</dbReference>
<dbReference type="InterPro" id="IPR021151">
    <property type="entry name" value="GINS_A"/>
</dbReference>
<dbReference type="CDD" id="cd21692">
    <property type="entry name" value="GINS_B_Sld5"/>
    <property type="match status" value="1"/>
</dbReference>